<comment type="caution">
    <text evidence="1">The sequence shown here is derived from an EMBL/GenBank/DDBJ whole genome shotgun (WGS) entry which is preliminary data.</text>
</comment>
<evidence type="ECO:0000313" key="1">
    <source>
        <dbReference type="EMBL" id="KAB7786561.1"/>
    </source>
</evidence>
<dbReference type="AlphaFoldDB" id="A0A6I1G7L4"/>
<name>A0A6I1G7L4_9BIFI</name>
<dbReference type="EMBL" id="WBVS01000011">
    <property type="protein sequence ID" value="KAB7786561.1"/>
    <property type="molecule type" value="Genomic_DNA"/>
</dbReference>
<dbReference type="InterPro" id="IPR036812">
    <property type="entry name" value="NAD(P)_OxRdtase_dom_sf"/>
</dbReference>
<sequence>MAGHEMAEIMEGMNEPHHVDGAIDAIALKLTDEEIAYLEKPYVPHKLVGVMAFNH</sequence>
<evidence type="ECO:0000313" key="2">
    <source>
        <dbReference type="Proteomes" id="UP000468413"/>
    </source>
</evidence>
<organism evidence="1 2">
    <name type="scientific">Bifidobacterium cebidarum</name>
    <dbReference type="NCBI Taxonomy" id="2650773"/>
    <lineage>
        <taxon>Bacteria</taxon>
        <taxon>Bacillati</taxon>
        <taxon>Actinomycetota</taxon>
        <taxon>Actinomycetes</taxon>
        <taxon>Bifidobacteriales</taxon>
        <taxon>Bifidobacteriaceae</taxon>
        <taxon>Bifidobacterium</taxon>
    </lineage>
</organism>
<dbReference type="Proteomes" id="UP000468413">
    <property type="component" value="Unassembled WGS sequence"/>
</dbReference>
<keyword evidence="2" id="KW-1185">Reference proteome</keyword>
<accession>A0A6I1G7L4</accession>
<reference evidence="1 2" key="1">
    <citation type="submission" date="2019-09" db="EMBL/GenBank/DDBJ databases">
        <title>Characterization of the phylogenetic diversity of two novel species belonging to the genus Bifidobacterium: Bifidobacterium cebidarum sp. nov. and Bifidobacterium leontopitheci sp. nov.</title>
        <authorList>
            <person name="Lugli G.A."/>
            <person name="Duranti S."/>
            <person name="Milani C."/>
            <person name="Turroni F."/>
            <person name="Ventura M."/>
        </authorList>
    </citation>
    <scope>NUCLEOTIDE SEQUENCE [LARGE SCALE GENOMIC DNA]</scope>
    <source>
        <strain evidence="1 2">LMG 31469</strain>
    </source>
</reference>
<proteinExistence type="predicted"/>
<gene>
    <name evidence="1" type="ORF">F7D08_1742</name>
</gene>
<protein>
    <submittedName>
        <fullName evidence="1">Oxidoreductase</fullName>
    </submittedName>
</protein>
<dbReference type="RefSeq" id="WP_226803457.1">
    <property type="nucleotide sequence ID" value="NZ_WBVS01000011.1"/>
</dbReference>
<dbReference type="SUPFAM" id="SSF51430">
    <property type="entry name" value="NAD(P)-linked oxidoreductase"/>
    <property type="match status" value="1"/>
</dbReference>